<gene>
    <name evidence="2" type="primary">ND2</name>
</gene>
<reference evidence="2" key="1">
    <citation type="journal article" date="2014" name="PLoS ONE">
        <title>The complete mitochondrial genomes of six species of tetranychus provide insights into the phylogeny and evolution of spider mites.</title>
        <authorList>
            <person name="Chen D.S."/>
            <person name="Jin P.Y."/>
            <person name="Zhang K.J."/>
            <person name="Ding X.L."/>
            <person name="Yang S.X."/>
            <person name="Ju J.F."/>
            <person name="Zhao J.Y."/>
            <person name="Hong X.Y."/>
        </authorList>
    </citation>
    <scope>NUCLEOTIDE SEQUENCE</scope>
</reference>
<feature type="transmembrane region" description="Helical" evidence="1">
    <location>
        <begin position="210"/>
        <end position="233"/>
    </location>
</feature>
<keyword evidence="1" id="KW-0812">Transmembrane</keyword>
<dbReference type="AlphaFoldDB" id="A0A075X8C3"/>
<keyword evidence="1" id="KW-1133">Transmembrane helix</keyword>
<organism evidence="2">
    <name type="scientific">Tetranychus kanzawai</name>
    <name type="common">Kanzawa spider mite</name>
    <dbReference type="NCBI Taxonomy" id="50028"/>
    <lineage>
        <taxon>Eukaryota</taxon>
        <taxon>Metazoa</taxon>
        <taxon>Ecdysozoa</taxon>
        <taxon>Arthropoda</taxon>
        <taxon>Chelicerata</taxon>
        <taxon>Arachnida</taxon>
        <taxon>Acari</taxon>
        <taxon>Acariformes</taxon>
        <taxon>Trombidiformes</taxon>
        <taxon>Prostigmata</taxon>
        <taxon>Eleutherengona</taxon>
        <taxon>Raphignathae</taxon>
        <taxon>Tetranychoidea</taxon>
        <taxon>Tetranychidae</taxon>
        <taxon>Tetranychus</taxon>
    </lineage>
</organism>
<dbReference type="RefSeq" id="YP_009051490.1">
    <property type="nucleotide sequence ID" value="NC_024676.1"/>
</dbReference>
<feature type="transmembrane region" description="Helical" evidence="1">
    <location>
        <begin position="6"/>
        <end position="29"/>
    </location>
</feature>
<feature type="transmembrane region" description="Helical" evidence="1">
    <location>
        <begin position="89"/>
        <end position="108"/>
    </location>
</feature>
<keyword evidence="2" id="KW-0496">Mitochondrion</keyword>
<keyword evidence="1" id="KW-0472">Membrane</keyword>
<feature type="transmembrane region" description="Helical" evidence="1">
    <location>
        <begin position="245"/>
        <end position="267"/>
    </location>
</feature>
<evidence type="ECO:0000256" key="1">
    <source>
        <dbReference type="SAM" id="Phobius"/>
    </source>
</evidence>
<dbReference type="CTD" id="4536"/>
<protein>
    <submittedName>
        <fullName evidence="2">NADH dehydrogenase subunit 2</fullName>
    </submittedName>
</protein>
<feature type="transmembrane region" description="Helical" evidence="1">
    <location>
        <begin position="120"/>
        <end position="145"/>
    </location>
</feature>
<accession>A0A075X8C3</accession>
<proteinExistence type="predicted"/>
<evidence type="ECO:0000313" key="2">
    <source>
        <dbReference type="EMBL" id="AIH15651.1"/>
    </source>
</evidence>
<dbReference type="GeneID" id="20006180"/>
<geneLocation type="mitochondrion" evidence="2"/>
<sequence>MLNLLLMYYFMFIFMVFLYSNMIMIWFYMEMSSMIFYIMLNKLNNNKEINIIYFIIQEMSSIMMIYMYMINNLFLLNFFILLKMGVPPMHNWLLKISIFLNWKILYMVMNFQKIIPLNFIYMYMCNSWSMMIILNLFMTTFFLFNAFNNKYFYSIISLNSLSWIILLMFFNKMFMLMYLLMYFYFNFFFLKNFSENNSKNFFNMLNFKMLFFFVMLNMISFPPTIMFLMKIKIIFLLKMYNLTKFLLIFMIIIMLVFSMVFLMFFLNHFFVMEWLKEKINVKLNMIIYFNLMLMFL</sequence>
<dbReference type="EMBL" id="KJ729017">
    <property type="protein sequence ID" value="AIH15651.1"/>
    <property type="molecule type" value="Genomic_DNA"/>
</dbReference>
<name>A0A075X8C3_TETKA</name>